<feature type="transmembrane region" description="Helical" evidence="1">
    <location>
        <begin position="370"/>
        <end position="390"/>
    </location>
</feature>
<dbReference type="AlphaFoldDB" id="A0ABD4TLP7"/>
<keyword evidence="3" id="KW-1185">Reference proteome</keyword>
<dbReference type="Pfam" id="PF10060">
    <property type="entry name" value="DUF2298"/>
    <property type="match status" value="1"/>
</dbReference>
<dbReference type="PANTHER" id="PTHR10790">
    <property type="entry name" value="TPR-DOMAIN CONTAINING PROTEIN"/>
    <property type="match status" value="1"/>
</dbReference>
<dbReference type="PANTHER" id="PTHR10790:SF51">
    <property type="entry name" value="TETRATRICOPEPTIDE REPEAT PROTEIN"/>
    <property type="match status" value="1"/>
</dbReference>
<evidence type="ECO:0000313" key="2">
    <source>
        <dbReference type="EMBL" id="MCQ1539351.1"/>
    </source>
</evidence>
<feature type="transmembrane region" description="Helical" evidence="1">
    <location>
        <begin position="496"/>
        <end position="517"/>
    </location>
</feature>
<dbReference type="EMBL" id="VOTZ01000026">
    <property type="protein sequence ID" value="MCQ1539351.1"/>
    <property type="molecule type" value="Genomic_DNA"/>
</dbReference>
<evidence type="ECO:0000256" key="1">
    <source>
        <dbReference type="SAM" id="Phobius"/>
    </source>
</evidence>
<organism evidence="2 3">
    <name type="scientific">Methanocalculus taiwanensis</name>
    <dbReference type="NCBI Taxonomy" id="106207"/>
    <lineage>
        <taxon>Archaea</taxon>
        <taxon>Methanobacteriati</taxon>
        <taxon>Methanobacteriota</taxon>
        <taxon>Stenosarchaea group</taxon>
        <taxon>Methanomicrobia</taxon>
        <taxon>Methanomicrobiales</taxon>
        <taxon>Methanocalculaceae</taxon>
        <taxon>Methanocalculus</taxon>
    </lineage>
</organism>
<feature type="transmembrane region" description="Helical" evidence="1">
    <location>
        <begin position="61"/>
        <end position="79"/>
    </location>
</feature>
<gene>
    <name evidence="2" type="ORF">FTO68_10200</name>
</gene>
<feature type="transmembrane region" description="Helical" evidence="1">
    <location>
        <begin position="308"/>
        <end position="326"/>
    </location>
</feature>
<name>A0ABD4TLP7_9EURY</name>
<feature type="transmembrane region" description="Helical" evidence="1">
    <location>
        <begin position="174"/>
        <end position="196"/>
    </location>
</feature>
<dbReference type="RefSeq" id="WP_255333318.1">
    <property type="nucleotide sequence ID" value="NZ_VOTZ01000026.1"/>
</dbReference>
<evidence type="ECO:0000313" key="3">
    <source>
        <dbReference type="Proteomes" id="UP001524383"/>
    </source>
</evidence>
<feature type="transmembrane region" description="Helical" evidence="1">
    <location>
        <begin position="150"/>
        <end position="167"/>
    </location>
</feature>
<proteinExistence type="predicted"/>
<feature type="transmembrane region" description="Helical" evidence="1">
    <location>
        <begin position="91"/>
        <end position="110"/>
    </location>
</feature>
<dbReference type="NCBIfam" id="TIGR03662">
    <property type="entry name" value="Chlor_Arch_YYY"/>
    <property type="match status" value="1"/>
</dbReference>
<comment type="caution">
    <text evidence="2">The sequence shown here is derived from an EMBL/GenBank/DDBJ whole genome shotgun (WGS) entry which is preliminary data.</text>
</comment>
<keyword evidence="1" id="KW-0812">Transmembrane</keyword>
<evidence type="ECO:0008006" key="4">
    <source>
        <dbReference type="Google" id="ProtNLM"/>
    </source>
</evidence>
<feature type="transmembrane region" description="Helical" evidence="1">
    <location>
        <begin position="435"/>
        <end position="452"/>
    </location>
</feature>
<feature type="transmembrane region" description="Helical" evidence="1">
    <location>
        <begin position="473"/>
        <end position="490"/>
    </location>
</feature>
<dbReference type="Proteomes" id="UP001524383">
    <property type="component" value="Unassembled WGS sequence"/>
</dbReference>
<feature type="transmembrane region" description="Helical" evidence="1">
    <location>
        <begin position="333"/>
        <end position="350"/>
    </location>
</feature>
<feature type="transmembrane region" description="Helical" evidence="1">
    <location>
        <begin position="286"/>
        <end position="302"/>
    </location>
</feature>
<keyword evidence="1" id="KW-0472">Membrane</keyword>
<feature type="transmembrane region" description="Helical" evidence="1">
    <location>
        <begin position="12"/>
        <end position="29"/>
    </location>
</feature>
<accession>A0ABD4TLP7</accession>
<sequence>MIGIEDQVATVLLWLGLLKLLQLSLYPTLRQALGDLAYPLAYPLSLLCLSVVSWYAGYFHLPVVIAAVISAALFALMAVKREYTSLDLKSNLRWDGAFLVGFLYVLWIRLFNPAISFAEKFMDHAFLASVMRNPVVPPLDPWFAGGDLSIYYYLGHWFSGVLGIIVGGESSVVFNLMLPTIAGMAVVSAAACGYLLLPRYRWLPAILLFIPNPACLWHLISGTPLPSIPWESTRVIAGTINEYPIFSIFWGDPHAHILGIFNQILFVTLCMVMYLRYGGLNDRSRLILSVLLALSLGTMPGLNSWDVLIYAPFFCGIALLTGIRYAERNLRSWLPLLLVPPLSLLAYVPFLLSIEGSGILGMGLVPEGSAIGSFLLVHGFFLTVFLLYGWRVLTRFPWLLVIPAVGFVAGYGAAGIAVFALLLIALKRDWRGEDVLAIMGLMVITFCEIIYLKDGMGDAHYRMNTVFKFYMSAWVMMSISTAIIVGRWLSSFKSPVSIPTWVKCAGVFGIAICIIMIPPYAPLTYGYGSVTLDGAAWLSEHHPGDAAAIRYLRSLEGNPRIVEAIGKDYTYSSRISSFTGIPTILGWPGHEMVWRSNEDGWYSRRIADTQTIYEDPEKSTALLKEYGITHLVVGSFEEAQYRVQTPKKGLNLVFDEAGTAVYRVI</sequence>
<dbReference type="InterPro" id="IPR018746">
    <property type="entry name" value="DUF2298"/>
</dbReference>
<feature type="transmembrane region" description="Helical" evidence="1">
    <location>
        <begin position="397"/>
        <end position="423"/>
    </location>
</feature>
<reference evidence="2 3" key="1">
    <citation type="submission" date="2019-08" db="EMBL/GenBank/DDBJ databases">
        <authorList>
            <person name="Chen S.-C."/>
            <person name="Lai M.-C."/>
            <person name="You Y.-T."/>
        </authorList>
    </citation>
    <scope>NUCLEOTIDE SEQUENCE [LARGE SCALE GENOMIC DNA]</scope>
    <source>
        <strain evidence="2 3">P2F9704a</strain>
    </source>
</reference>
<protein>
    <recommendedName>
        <fullName evidence="4">YYY membrane protein</fullName>
    </recommendedName>
</protein>
<keyword evidence="1" id="KW-1133">Transmembrane helix</keyword>
<feature type="transmembrane region" description="Helical" evidence="1">
    <location>
        <begin position="256"/>
        <end position="274"/>
    </location>
</feature>